<dbReference type="InterPro" id="IPR001240">
    <property type="entry name" value="PRAI_dom"/>
</dbReference>
<evidence type="ECO:0000256" key="10">
    <source>
        <dbReference type="HAMAP-Rule" id="MF_00135"/>
    </source>
</evidence>
<accession>A0AAE4ZA28</accession>
<reference evidence="12 13" key="1">
    <citation type="submission" date="2020-01" db="EMBL/GenBank/DDBJ databases">
        <title>Genomes assembled from Gulf of Kutch pelagic sediment metagenomes.</title>
        <authorList>
            <person name="Chandrashekar M."/>
            <person name="Mahajan M.S."/>
            <person name="Dave K.J."/>
            <person name="Vatsa P."/>
            <person name="Nathani N.M."/>
        </authorList>
    </citation>
    <scope>NUCLEOTIDE SEQUENCE [LARGE SCALE GENOMIC DNA]</scope>
    <source>
        <strain evidence="12">KS3-K002</strain>
    </source>
</reference>
<dbReference type="HAMAP" id="MF_00135">
    <property type="entry name" value="PRAI"/>
    <property type="match status" value="1"/>
</dbReference>
<evidence type="ECO:0000313" key="13">
    <source>
        <dbReference type="Proteomes" id="UP000702544"/>
    </source>
</evidence>
<dbReference type="CDD" id="cd00405">
    <property type="entry name" value="PRAI"/>
    <property type="match status" value="1"/>
</dbReference>
<dbReference type="PANTHER" id="PTHR42894:SF1">
    <property type="entry name" value="N-(5'-PHOSPHORIBOSYL)ANTHRANILATE ISOMERASE"/>
    <property type="match status" value="1"/>
</dbReference>
<dbReference type="InterPro" id="IPR013785">
    <property type="entry name" value="Aldolase_TIM"/>
</dbReference>
<evidence type="ECO:0000256" key="2">
    <source>
        <dbReference type="ARBA" id="ARBA00004664"/>
    </source>
</evidence>
<dbReference type="GO" id="GO:0000162">
    <property type="term" value="P:L-tryptophan biosynthetic process"/>
    <property type="evidence" value="ECO:0007669"/>
    <property type="project" value="UniProtKB-UniRule"/>
</dbReference>
<feature type="domain" description="N-(5'phosphoribosyl) anthranilate isomerase (PRAI)" evidence="11">
    <location>
        <begin position="15"/>
        <end position="210"/>
    </location>
</feature>
<evidence type="ECO:0000256" key="4">
    <source>
        <dbReference type="ARBA" id="ARBA00012572"/>
    </source>
</evidence>
<dbReference type="GO" id="GO:0004640">
    <property type="term" value="F:phosphoribosylanthranilate isomerase activity"/>
    <property type="evidence" value="ECO:0007669"/>
    <property type="project" value="UniProtKB-UniRule"/>
</dbReference>
<dbReference type="FunFam" id="3.20.20.70:FF:000075">
    <property type="entry name" value="Tryptophan biosynthesis protein TRP1"/>
    <property type="match status" value="1"/>
</dbReference>
<dbReference type="SUPFAM" id="SSF51366">
    <property type="entry name" value="Ribulose-phoshate binding barrel"/>
    <property type="match status" value="1"/>
</dbReference>
<gene>
    <name evidence="10" type="primary">trpF</name>
    <name evidence="12" type="ORF">GWO12_04310</name>
</gene>
<comment type="pathway">
    <text evidence="2 10">Amino-acid biosynthesis; L-tryptophan biosynthesis; L-tryptophan from chorismate: step 3/5.</text>
</comment>
<evidence type="ECO:0000256" key="1">
    <source>
        <dbReference type="ARBA" id="ARBA00001164"/>
    </source>
</evidence>
<protein>
    <recommendedName>
        <fullName evidence="5 10">N-(5'-phosphoribosyl)anthranilate isomerase</fullName>
        <shortName evidence="10">PRAI</shortName>
        <ecNumber evidence="4 10">5.3.1.24</ecNumber>
    </recommendedName>
</protein>
<dbReference type="PANTHER" id="PTHR42894">
    <property type="entry name" value="N-(5'-PHOSPHORIBOSYL)ANTHRANILATE ISOMERASE"/>
    <property type="match status" value="1"/>
</dbReference>
<sequence length="223" mass="24140">MIVRIINGERSRTRVKICGLTRPEDAARAVELGADALGVVFADSPRQVDIHRAREIFAAAPAYVARVGVFVDPSPDFVADAASRCGIDWVQLSGDETPELARAIDAPVIKAIHVESAADLERAREFPAAAFLLDAPTTDGRKGGTGIAFDWADAERLPWPRDRVIMAGGLRPDNVAQAIRRLRPGGVDVSSGVESEPGIKDAVRLEEFITAVREVDRRIRLAQ</sequence>
<proteinExistence type="inferred from homology"/>
<organism evidence="12 13">
    <name type="scientific">Candidatus Kutchimonas denitrificans</name>
    <dbReference type="NCBI Taxonomy" id="3056748"/>
    <lineage>
        <taxon>Bacteria</taxon>
        <taxon>Pseudomonadati</taxon>
        <taxon>Gemmatimonadota</taxon>
        <taxon>Gemmatimonadia</taxon>
        <taxon>Candidatus Palauibacterales</taxon>
        <taxon>Candidatus Palauibacteraceae</taxon>
        <taxon>Candidatus Kutchimonas</taxon>
    </lineage>
</organism>
<keyword evidence="6 10" id="KW-0028">Amino-acid biosynthesis</keyword>
<keyword evidence="9 10" id="KW-0413">Isomerase</keyword>
<evidence type="ECO:0000256" key="8">
    <source>
        <dbReference type="ARBA" id="ARBA00023141"/>
    </source>
</evidence>
<comment type="similarity">
    <text evidence="3 10">Belongs to the TrpF family.</text>
</comment>
<keyword evidence="8 10" id="KW-0057">Aromatic amino acid biosynthesis</keyword>
<dbReference type="EC" id="5.3.1.24" evidence="4 10"/>
<evidence type="ECO:0000313" key="12">
    <source>
        <dbReference type="EMBL" id="NIR74321.1"/>
    </source>
</evidence>
<dbReference type="AlphaFoldDB" id="A0AAE4ZA28"/>
<evidence type="ECO:0000259" key="11">
    <source>
        <dbReference type="Pfam" id="PF00697"/>
    </source>
</evidence>
<evidence type="ECO:0000256" key="6">
    <source>
        <dbReference type="ARBA" id="ARBA00022605"/>
    </source>
</evidence>
<comment type="catalytic activity">
    <reaction evidence="1 10">
        <text>N-(5-phospho-beta-D-ribosyl)anthranilate = 1-(2-carboxyphenylamino)-1-deoxy-D-ribulose 5-phosphate</text>
        <dbReference type="Rhea" id="RHEA:21540"/>
        <dbReference type="ChEBI" id="CHEBI:18277"/>
        <dbReference type="ChEBI" id="CHEBI:58613"/>
        <dbReference type="EC" id="5.3.1.24"/>
    </reaction>
</comment>
<dbReference type="NCBIfam" id="NF002298">
    <property type="entry name" value="PRK01222.1-4"/>
    <property type="match status" value="1"/>
</dbReference>
<dbReference type="EMBL" id="JAACAK010000035">
    <property type="protein sequence ID" value="NIR74321.1"/>
    <property type="molecule type" value="Genomic_DNA"/>
</dbReference>
<dbReference type="InterPro" id="IPR011060">
    <property type="entry name" value="RibuloseP-bd_barrel"/>
</dbReference>
<evidence type="ECO:0000256" key="7">
    <source>
        <dbReference type="ARBA" id="ARBA00022822"/>
    </source>
</evidence>
<evidence type="ECO:0000256" key="5">
    <source>
        <dbReference type="ARBA" id="ARBA00022272"/>
    </source>
</evidence>
<dbReference type="Proteomes" id="UP000702544">
    <property type="component" value="Unassembled WGS sequence"/>
</dbReference>
<name>A0AAE4ZA28_9BACT</name>
<comment type="caution">
    <text evidence="12">The sequence shown here is derived from an EMBL/GenBank/DDBJ whole genome shotgun (WGS) entry which is preliminary data.</text>
</comment>
<evidence type="ECO:0000256" key="9">
    <source>
        <dbReference type="ARBA" id="ARBA00023235"/>
    </source>
</evidence>
<dbReference type="Pfam" id="PF00697">
    <property type="entry name" value="PRAI"/>
    <property type="match status" value="1"/>
</dbReference>
<dbReference type="InterPro" id="IPR044643">
    <property type="entry name" value="TrpF_fam"/>
</dbReference>
<dbReference type="Gene3D" id="3.20.20.70">
    <property type="entry name" value="Aldolase class I"/>
    <property type="match status" value="1"/>
</dbReference>
<evidence type="ECO:0000256" key="3">
    <source>
        <dbReference type="ARBA" id="ARBA00007571"/>
    </source>
</evidence>
<keyword evidence="7 10" id="KW-0822">Tryptophan biosynthesis</keyword>